<proteinExistence type="predicted"/>
<feature type="compositionally biased region" description="Polar residues" evidence="1">
    <location>
        <begin position="1"/>
        <end position="11"/>
    </location>
</feature>
<organism evidence="2">
    <name type="scientific">Rhizophora mucronata</name>
    <name type="common">Asiatic mangrove</name>
    <dbReference type="NCBI Taxonomy" id="61149"/>
    <lineage>
        <taxon>Eukaryota</taxon>
        <taxon>Viridiplantae</taxon>
        <taxon>Streptophyta</taxon>
        <taxon>Embryophyta</taxon>
        <taxon>Tracheophyta</taxon>
        <taxon>Spermatophyta</taxon>
        <taxon>Magnoliopsida</taxon>
        <taxon>eudicotyledons</taxon>
        <taxon>Gunneridae</taxon>
        <taxon>Pentapetalae</taxon>
        <taxon>rosids</taxon>
        <taxon>fabids</taxon>
        <taxon>Malpighiales</taxon>
        <taxon>Rhizophoraceae</taxon>
        <taxon>Rhizophora</taxon>
    </lineage>
</organism>
<name>A0A2P2L0W4_RHIMU</name>
<reference evidence="2" key="1">
    <citation type="submission" date="2018-02" db="EMBL/GenBank/DDBJ databases">
        <title>Rhizophora mucronata_Transcriptome.</title>
        <authorList>
            <person name="Meera S.P."/>
            <person name="Sreeshan A."/>
            <person name="Augustine A."/>
        </authorList>
    </citation>
    <scope>NUCLEOTIDE SEQUENCE</scope>
    <source>
        <tissue evidence="2">Leaf</tissue>
    </source>
</reference>
<evidence type="ECO:0000313" key="2">
    <source>
        <dbReference type="EMBL" id="MBX11606.1"/>
    </source>
</evidence>
<protein>
    <submittedName>
        <fullName evidence="2">Uncharacterized protein</fullName>
    </submittedName>
</protein>
<evidence type="ECO:0000256" key="1">
    <source>
        <dbReference type="SAM" id="MobiDB-lite"/>
    </source>
</evidence>
<accession>A0A2P2L0W4</accession>
<dbReference type="EMBL" id="GGEC01031122">
    <property type="protein sequence ID" value="MBX11606.1"/>
    <property type="molecule type" value="Transcribed_RNA"/>
</dbReference>
<feature type="region of interest" description="Disordered" evidence="1">
    <location>
        <begin position="1"/>
        <end position="22"/>
    </location>
</feature>
<sequence length="68" mass="7909">MKLLKDSSTSEYGDEGASYGRSSMRSSRLLFFIFKSSWYSGQRSYWLLLQDPGLPPSLPFFFLLVLRF</sequence>
<dbReference type="AlphaFoldDB" id="A0A2P2L0W4"/>